<keyword evidence="1" id="KW-0175">Coiled coil</keyword>
<gene>
    <name evidence="3" type="ORF">PCOR1329_LOCUS60714</name>
</gene>
<accession>A0ABN9VVL6</accession>
<comment type="caution">
    <text evidence="3">The sequence shown here is derived from an EMBL/GenBank/DDBJ whole genome shotgun (WGS) entry which is preliminary data.</text>
</comment>
<evidence type="ECO:0000256" key="1">
    <source>
        <dbReference type="SAM" id="Coils"/>
    </source>
</evidence>
<dbReference type="EMBL" id="CAUYUJ010017615">
    <property type="protein sequence ID" value="CAK0876284.1"/>
    <property type="molecule type" value="Genomic_DNA"/>
</dbReference>
<dbReference type="Proteomes" id="UP001189429">
    <property type="component" value="Unassembled WGS sequence"/>
</dbReference>
<organism evidence="3 4">
    <name type="scientific">Prorocentrum cordatum</name>
    <dbReference type="NCBI Taxonomy" id="2364126"/>
    <lineage>
        <taxon>Eukaryota</taxon>
        <taxon>Sar</taxon>
        <taxon>Alveolata</taxon>
        <taxon>Dinophyceae</taxon>
        <taxon>Prorocentrales</taxon>
        <taxon>Prorocentraceae</taxon>
        <taxon>Prorocentrum</taxon>
    </lineage>
</organism>
<proteinExistence type="predicted"/>
<protein>
    <submittedName>
        <fullName evidence="3">Uncharacterized protein</fullName>
    </submittedName>
</protein>
<evidence type="ECO:0000313" key="3">
    <source>
        <dbReference type="EMBL" id="CAK0876284.1"/>
    </source>
</evidence>
<feature type="region of interest" description="Disordered" evidence="2">
    <location>
        <begin position="274"/>
        <end position="295"/>
    </location>
</feature>
<keyword evidence="4" id="KW-1185">Reference proteome</keyword>
<name>A0ABN9VVL6_9DINO</name>
<reference evidence="3" key="1">
    <citation type="submission" date="2023-10" db="EMBL/GenBank/DDBJ databases">
        <authorList>
            <person name="Chen Y."/>
            <person name="Shah S."/>
            <person name="Dougan E. K."/>
            <person name="Thang M."/>
            <person name="Chan C."/>
        </authorList>
    </citation>
    <scope>NUCLEOTIDE SEQUENCE [LARGE SCALE GENOMIC DNA]</scope>
</reference>
<evidence type="ECO:0000313" key="4">
    <source>
        <dbReference type="Proteomes" id="UP001189429"/>
    </source>
</evidence>
<evidence type="ECO:0000256" key="2">
    <source>
        <dbReference type="SAM" id="MobiDB-lite"/>
    </source>
</evidence>
<feature type="coiled-coil region" evidence="1">
    <location>
        <begin position="39"/>
        <end position="73"/>
    </location>
</feature>
<sequence length="422" mass="48895">MPAFSKEAVKTKTDNCRDRKRAASLNNWVAKPWVKQFLKEAAQKHLQKFHNTCATLRREKADLSKQVKTQRKELFVMRRDKFVAERAAENNRKAYERATTGKDKLDGVVEEAARLRQQLRKARAEGRAEGAAAAKREAAKEHNSLQNALWENKAKYNKLLSEKCRFLALATAAQRENYFELAKCHQITGHSSNIENTYLRLDEARMKYVLKKERTIRFGSVEEWSDIEADEVDLGKEDDWRKTDKQKPVQWEQWGGIVERGRPHALALTRFDPRRATRRAPGPGPIRKRDGSRPPGSIWRIPTWFCIPTAPAHTECATPGVIRDNVVHCKKKVVFKGKTVWVKPKYSEIKKHILPGRQHLSAKTGAQIIDRFWSHLRAHLGKRARKVNNVSMCRRIRSAQWTHWEKGQDLWVRAGEMLRALY</sequence>